<evidence type="ECO:0000256" key="1">
    <source>
        <dbReference type="ARBA" id="ARBA00003543"/>
    </source>
</evidence>
<dbReference type="InterPro" id="IPR001469">
    <property type="entry name" value="ATP_synth_F1_dsu/esu"/>
</dbReference>
<keyword evidence="6 9" id="KW-0472">Membrane</keyword>
<proteinExistence type="inferred from homology"/>
<keyword evidence="4 9" id="KW-0813">Transport</keyword>
<dbReference type="RefSeq" id="WP_013563432.1">
    <property type="nucleotide sequence ID" value="NC_014962.1"/>
</dbReference>
<dbReference type="GO" id="GO:0005886">
    <property type="term" value="C:plasma membrane"/>
    <property type="evidence" value="ECO:0007669"/>
    <property type="project" value="UniProtKB-SubCell"/>
</dbReference>
<dbReference type="FunCoup" id="E8R025">
    <property type="interactions" value="365"/>
</dbReference>
<dbReference type="InterPro" id="IPR036771">
    <property type="entry name" value="ATPsynth_dsu/esu_N"/>
</dbReference>
<evidence type="ECO:0000256" key="4">
    <source>
        <dbReference type="ARBA" id="ARBA00022448"/>
    </source>
</evidence>
<protein>
    <recommendedName>
        <fullName evidence="9">ATP synthase epsilon chain</fullName>
    </recommendedName>
    <alternativeName>
        <fullName evidence="9">ATP synthase F1 sector epsilon subunit</fullName>
    </alternativeName>
    <alternativeName>
        <fullName evidence="9">F-ATPase epsilon subunit</fullName>
    </alternativeName>
</protein>
<dbReference type="GO" id="GO:0046933">
    <property type="term" value="F:proton-transporting ATP synthase activity, rotational mechanism"/>
    <property type="evidence" value="ECO:0007669"/>
    <property type="project" value="UniProtKB-UniRule"/>
</dbReference>
<accession>E8R025</accession>
<evidence type="ECO:0000313" key="12">
    <source>
        <dbReference type="EMBL" id="ADV61143.1"/>
    </source>
</evidence>
<evidence type="ECO:0000313" key="13">
    <source>
        <dbReference type="Proteomes" id="UP000008631"/>
    </source>
</evidence>
<keyword evidence="9" id="KW-1003">Cell membrane</keyword>
<dbReference type="eggNOG" id="COG0355">
    <property type="taxonomic scope" value="Bacteria"/>
</dbReference>
<keyword evidence="9" id="KW-0997">Cell inner membrane</keyword>
<dbReference type="AlphaFoldDB" id="E8R025"/>
<dbReference type="PANTHER" id="PTHR13822">
    <property type="entry name" value="ATP SYNTHASE DELTA/EPSILON CHAIN"/>
    <property type="match status" value="1"/>
</dbReference>
<dbReference type="HOGENOM" id="CLU_084338_2_1_0"/>
<keyword evidence="13" id="KW-1185">Reference proteome</keyword>
<dbReference type="EMBL" id="CP002353">
    <property type="protein sequence ID" value="ADV61143.1"/>
    <property type="molecule type" value="Genomic_DNA"/>
</dbReference>
<comment type="subunit">
    <text evidence="9 10">F-type ATPases have 2 components, CF(1) - the catalytic core - and CF(0) - the membrane proton channel. CF(1) has five subunits: alpha(3), beta(3), gamma(1), delta(1), epsilon(1). CF(0) has three main subunits: a, b and c.</text>
</comment>
<evidence type="ECO:0000256" key="3">
    <source>
        <dbReference type="ARBA" id="ARBA00005712"/>
    </source>
</evidence>
<dbReference type="KEGG" id="ipa:Isop_0550"/>
<dbReference type="STRING" id="575540.Isop_0550"/>
<keyword evidence="8 9" id="KW-0066">ATP synthesis</keyword>
<dbReference type="InParanoid" id="E8R025"/>
<evidence type="ECO:0000256" key="7">
    <source>
        <dbReference type="ARBA" id="ARBA00023196"/>
    </source>
</evidence>
<dbReference type="Proteomes" id="UP000008631">
    <property type="component" value="Chromosome"/>
</dbReference>
<dbReference type="GO" id="GO:0045259">
    <property type="term" value="C:proton-transporting ATP synthase complex"/>
    <property type="evidence" value="ECO:0007669"/>
    <property type="project" value="UniProtKB-KW"/>
</dbReference>
<dbReference type="InterPro" id="IPR020546">
    <property type="entry name" value="ATP_synth_F1_dsu/esu_N"/>
</dbReference>
<dbReference type="Gene3D" id="2.60.15.10">
    <property type="entry name" value="F0F1 ATP synthase delta/epsilon subunit, N-terminal"/>
    <property type="match status" value="1"/>
</dbReference>
<evidence type="ECO:0000259" key="11">
    <source>
        <dbReference type="Pfam" id="PF02823"/>
    </source>
</evidence>
<sequence>MSTASTSAPPPKKTLKLLVVTPEKVVLEEVVDFVALPLLDGELGVLPGHQPIVGRLSHGELRLRAGAVSRAYFVDGGFVQVKPGLVTVLTSRSMAASGIDPELAHRDLELAASRPAATLKDRQDKDRILARARALRRLAAKAAQRKSTST</sequence>
<dbReference type="HAMAP" id="MF_00530">
    <property type="entry name" value="ATP_synth_epsil_bac"/>
    <property type="match status" value="1"/>
</dbReference>
<feature type="domain" description="ATP synthase F1 complex delta/epsilon subunit N-terminal" evidence="11">
    <location>
        <begin position="15"/>
        <end position="91"/>
    </location>
</feature>
<organism evidence="12 13">
    <name type="scientific">Isosphaera pallida (strain ATCC 43644 / DSM 9630 / IS1B)</name>
    <dbReference type="NCBI Taxonomy" id="575540"/>
    <lineage>
        <taxon>Bacteria</taxon>
        <taxon>Pseudomonadati</taxon>
        <taxon>Planctomycetota</taxon>
        <taxon>Planctomycetia</taxon>
        <taxon>Isosphaerales</taxon>
        <taxon>Isosphaeraceae</taxon>
        <taxon>Isosphaera</taxon>
    </lineage>
</organism>
<keyword evidence="5 9" id="KW-0406">Ion transport</keyword>
<name>E8R025_ISOPI</name>
<keyword evidence="7 9" id="KW-0139">CF(1)</keyword>
<dbReference type="NCBIfam" id="TIGR01216">
    <property type="entry name" value="ATP_synt_epsi"/>
    <property type="match status" value="1"/>
</dbReference>
<evidence type="ECO:0000256" key="2">
    <source>
        <dbReference type="ARBA" id="ARBA00004184"/>
    </source>
</evidence>
<dbReference type="GO" id="GO:0012505">
    <property type="term" value="C:endomembrane system"/>
    <property type="evidence" value="ECO:0007669"/>
    <property type="project" value="UniProtKB-SubCell"/>
</dbReference>
<reference key="1">
    <citation type="submission" date="2010-11" db="EMBL/GenBank/DDBJ databases">
        <title>The complete sequence of chromosome of Isophaera pallida ATCC 43644.</title>
        <authorList>
            <consortium name="US DOE Joint Genome Institute (JGI-PGF)"/>
            <person name="Lucas S."/>
            <person name="Copeland A."/>
            <person name="Lapidus A."/>
            <person name="Bruce D."/>
            <person name="Goodwin L."/>
            <person name="Pitluck S."/>
            <person name="Kyrpides N."/>
            <person name="Mavromatis K."/>
            <person name="Pagani I."/>
            <person name="Ivanova N."/>
            <person name="Saunders E."/>
            <person name="Brettin T."/>
            <person name="Detter J.C."/>
            <person name="Han C."/>
            <person name="Tapia R."/>
            <person name="Land M."/>
            <person name="Hauser L."/>
            <person name="Markowitz V."/>
            <person name="Cheng J.-F."/>
            <person name="Hugenholtz P."/>
            <person name="Woyke T."/>
            <person name="Wu D."/>
            <person name="Eisen J.A."/>
        </authorList>
    </citation>
    <scope>NUCLEOTIDE SEQUENCE</scope>
    <source>
        <strain>ATCC 43644</strain>
    </source>
</reference>
<dbReference type="Pfam" id="PF02823">
    <property type="entry name" value="ATP-synt_DE_N"/>
    <property type="match status" value="1"/>
</dbReference>
<comment type="similarity">
    <text evidence="3 9 10">Belongs to the ATPase epsilon chain family.</text>
</comment>
<dbReference type="CDD" id="cd12152">
    <property type="entry name" value="F1-ATPase_delta"/>
    <property type="match status" value="1"/>
</dbReference>
<dbReference type="GO" id="GO:0005524">
    <property type="term" value="F:ATP binding"/>
    <property type="evidence" value="ECO:0007669"/>
    <property type="project" value="UniProtKB-UniRule"/>
</dbReference>
<evidence type="ECO:0000256" key="5">
    <source>
        <dbReference type="ARBA" id="ARBA00023065"/>
    </source>
</evidence>
<evidence type="ECO:0000256" key="8">
    <source>
        <dbReference type="ARBA" id="ARBA00023310"/>
    </source>
</evidence>
<gene>
    <name evidence="9" type="primary">atpC</name>
    <name evidence="12" type="ordered locus">Isop_0550</name>
</gene>
<dbReference type="SUPFAM" id="SSF51344">
    <property type="entry name" value="Epsilon subunit of F1F0-ATP synthase N-terminal domain"/>
    <property type="match status" value="1"/>
</dbReference>
<comment type="function">
    <text evidence="1 9">Produces ATP from ADP in the presence of a proton gradient across the membrane.</text>
</comment>
<dbReference type="OrthoDB" id="277064at2"/>
<comment type="subcellular location">
    <subcellularLocation>
        <location evidence="9">Cell inner membrane</location>
        <topology evidence="9">Peripheral membrane protein</topology>
    </subcellularLocation>
    <subcellularLocation>
        <location evidence="2">Endomembrane system</location>
        <topology evidence="2">Peripheral membrane protein</topology>
    </subcellularLocation>
</comment>
<evidence type="ECO:0000256" key="9">
    <source>
        <dbReference type="HAMAP-Rule" id="MF_00530"/>
    </source>
</evidence>
<evidence type="ECO:0000256" key="6">
    <source>
        <dbReference type="ARBA" id="ARBA00023136"/>
    </source>
</evidence>
<evidence type="ECO:0000256" key="10">
    <source>
        <dbReference type="RuleBase" id="RU003656"/>
    </source>
</evidence>
<keyword evidence="9" id="KW-0375">Hydrogen ion transport</keyword>
<dbReference type="PANTHER" id="PTHR13822:SF10">
    <property type="entry name" value="ATP SYNTHASE EPSILON CHAIN, CHLOROPLASTIC"/>
    <property type="match status" value="1"/>
</dbReference>
<reference evidence="12 13" key="2">
    <citation type="journal article" date="2011" name="Stand. Genomic Sci.">
        <title>Complete genome sequence of Isosphaera pallida type strain (IS1B).</title>
        <authorList>
            <consortium name="US DOE Joint Genome Institute (JGI-PGF)"/>
            <person name="Goker M."/>
            <person name="Cleland D."/>
            <person name="Saunders E."/>
            <person name="Lapidus A."/>
            <person name="Nolan M."/>
            <person name="Lucas S."/>
            <person name="Hammon N."/>
            <person name="Deshpande S."/>
            <person name="Cheng J.F."/>
            <person name="Tapia R."/>
            <person name="Han C."/>
            <person name="Goodwin L."/>
            <person name="Pitluck S."/>
            <person name="Liolios K."/>
            <person name="Pagani I."/>
            <person name="Ivanova N."/>
            <person name="Mavromatis K."/>
            <person name="Pati A."/>
            <person name="Chen A."/>
            <person name="Palaniappan K."/>
            <person name="Land M."/>
            <person name="Hauser L."/>
            <person name="Chang Y.J."/>
            <person name="Jeffries C.D."/>
            <person name="Detter J.C."/>
            <person name="Beck B."/>
            <person name="Woyke T."/>
            <person name="Bristow J."/>
            <person name="Eisen J.A."/>
            <person name="Markowitz V."/>
            <person name="Hugenholtz P."/>
            <person name="Kyrpides N.C."/>
            <person name="Klenk H.P."/>
        </authorList>
    </citation>
    <scope>NUCLEOTIDE SEQUENCE [LARGE SCALE GENOMIC DNA]</scope>
    <source>
        <strain evidence="13">ATCC 43644 / DSM 9630 / IS1B</strain>
    </source>
</reference>